<sequence length="65" mass="7319">MPPIGSDLLLLTWHVTRLFSARCLVPHRPLCYRPGLCDLAHPAIPRNSFPWEPSAHTTTTDGRTQ</sequence>
<feature type="signal peptide" evidence="1">
    <location>
        <begin position="1"/>
        <end position="23"/>
    </location>
</feature>
<keyword evidence="3" id="KW-1185">Reference proteome</keyword>
<name>A0ABN9ADZ0_9NEOB</name>
<evidence type="ECO:0000313" key="3">
    <source>
        <dbReference type="Proteomes" id="UP001162483"/>
    </source>
</evidence>
<gene>
    <name evidence="2" type="ORF">SPARVUS_LOCUS365388</name>
</gene>
<organism evidence="2 3">
    <name type="scientific">Staurois parvus</name>
    <dbReference type="NCBI Taxonomy" id="386267"/>
    <lineage>
        <taxon>Eukaryota</taxon>
        <taxon>Metazoa</taxon>
        <taxon>Chordata</taxon>
        <taxon>Craniata</taxon>
        <taxon>Vertebrata</taxon>
        <taxon>Euteleostomi</taxon>
        <taxon>Amphibia</taxon>
        <taxon>Batrachia</taxon>
        <taxon>Anura</taxon>
        <taxon>Neobatrachia</taxon>
        <taxon>Ranoidea</taxon>
        <taxon>Ranidae</taxon>
        <taxon>Staurois</taxon>
    </lineage>
</organism>
<keyword evidence="1" id="KW-0732">Signal</keyword>
<dbReference type="EMBL" id="CATNWA010000128">
    <property type="protein sequence ID" value="CAI9533385.1"/>
    <property type="molecule type" value="Genomic_DNA"/>
</dbReference>
<feature type="chain" id="PRO_5046968513" description="Secreted protein" evidence="1">
    <location>
        <begin position="24"/>
        <end position="65"/>
    </location>
</feature>
<proteinExistence type="predicted"/>
<dbReference type="Proteomes" id="UP001162483">
    <property type="component" value="Unassembled WGS sequence"/>
</dbReference>
<reference evidence="2" key="1">
    <citation type="submission" date="2023-05" db="EMBL/GenBank/DDBJ databases">
        <authorList>
            <person name="Stuckert A."/>
        </authorList>
    </citation>
    <scope>NUCLEOTIDE SEQUENCE</scope>
</reference>
<evidence type="ECO:0000313" key="2">
    <source>
        <dbReference type="EMBL" id="CAI9533385.1"/>
    </source>
</evidence>
<accession>A0ABN9ADZ0</accession>
<evidence type="ECO:0000256" key="1">
    <source>
        <dbReference type="SAM" id="SignalP"/>
    </source>
</evidence>
<protein>
    <recommendedName>
        <fullName evidence="4">Secreted protein</fullName>
    </recommendedName>
</protein>
<comment type="caution">
    <text evidence="2">The sequence shown here is derived from an EMBL/GenBank/DDBJ whole genome shotgun (WGS) entry which is preliminary data.</text>
</comment>
<evidence type="ECO:0008006" key="4">
    <source>
        <dbReference type="Google" id="ProtNLM"/>
    </source>
</evidence>